<dbReference type="GO" id="GO:0008757">
    <property type="term" value="F:S-adenosylmethionine-dependent methyltransferase activity"/>
    <property type="evidence" value="ECO:0007669"/>
    <property type="project" value="InterPro"/>
</dbReference>
<feature type="domain" description="Methyltransferase type 11" evidence="1">
    <location>
        <begin position="41"/>
        <end position="146"/>
    </location>
</feature>
<evidence type="ECO:0000259" key="1">
    <source>
        <dbReference type="Pfam" id="PF08241"/>
    </source>
</evidence>
<evidence type="ECO:0000313" key="2">
    <source>
        <dbReference type="EMBL" id="RJX40105.1"/>
    </source>
</evidence>
<dbReference type="Pfam" id="PF08241">
    <property type="entry name" value="Methyltransf_11"/>
    <property type="match status" value="1"/>
</dbReference>
<dbReference type="GO" id="GO:0032259">
    <property type="term" value="P:methylation"/>
    <property type="evidence" value="ECO:0007669"/>
    <property type="project" value="UniProtKB-KW"/>
</dbReference>
<gene>
    <name evidence="2" type="ORF">D3P09_12100</name>
</gene>
<keyword evidence="2" id="KW-0489">Methyltransferase</keyword>
<reference evidence="2 3" key="1">
    <citation type="submission" date="2018-09" db="EMBL/GenBank/DDBJ databases">
        <title>Paenibacillus aracenensis nov. sp. isolated from a cave in southern Spain.</title>
        <authorList>
            <person name="Jurado V."/>
            <person name="Gutierrez-Patricio S."/>
            <person name="Gonzalez-Pimentel J.L."/>
            <person name="Miller A.Z."/>
            <person name="Laiz L."/>
            <person name="Saiz-Jimenez C."/>
        </authorList>
    </citation>
    <scope>NUCLEOTIDE SEQUENCE [LARGE SCALE GENOMIC DNA]</scope>
    <source>
        <strain evidence="2 3">JCM 19203</strain>
    </source>
</reference>
<name>A0A3A6PGN8_9BACL</name>
<dbReference type="InterPro" id="IPR029063">
    <property type="entry name" value="SAM-dependent_MTases_sf"/>
</dbReference>
<dbReference type="CDD" id="cd02440">
    <property type="entry name" value="AdoMet_MTases"/>
    <property type="match status" value="1"/>
</dbReference>
<organism evidence="2 3">
    <name type="scientific">Paenibacillus pinisoli</name>
    <dbReference type="NCBI Taxonomy" id="1276110"/>
    <lineage>
        <taxon>Bacteria</taxon>
        <taxon>Bacillati</taxon>
        <taxon>Bacillota</taxon>
        <taxon>Bacilli</taxon>
        <taxon>Bacillales</taxon>
        <taxon>Paenibacillaceae</taxon>
        <taxon>Paenibacillus</taxon>
    </lineage>
</organism>
<accession>A0A3A6PGN8</accession>
<dbReference type="PANTHER" id="PTHR42912">
    <property type="entry name" value="METHYLTRANSFERASE"/>
    <property type="match status" value="1"/>
</dbReference>
<dbReference type="Gene3D" id="3.40.50.150">
    <property type="entry name" value="Vaccinia Virus protein VP39"/>
    <property type="match status" value="1"/>
</dbReference>
<comment type="caution">
    <text evidence="2">The sequence shown here is derived from an EMBL/GenBank/DDBJ whole genome shotgun (WGS) entry which is preliminary data.</text>
</comment>
<proteinExistence type="predicted"/>
<dbReference type="InterPro" id="IPR013216">
    <property type="entry name" value="Methyltransf_11"/>
</dbReference>
<dbReference type="OrthoDB" id="9784101at2"/>
<keyword evidence="3" id="KW-1185">Reference proteome</keyword>
<keyword evidence="2" id="KW-0808">Transferase</keyword>
<dbReference type="EMBL" id="QXQB01000002">
    <property type="protein sequence ID" value="RJX40105.1"/>
    <property type="molecule type" value="Genomic_DNA"/>
</dbReference>
<evidence type="ECO:0000313" key="3">
    <source>
        <dbReference type="Proteomes" id="UP000267798"/>
    </source>
</evidence>
<dbReference type="SUPFAM" id="SSF53335">
    <property type="entry name" value="S-adenosyl-L-methionine-dependent methyltransferases"/>
    <property type="match status" value="1"/>
</dbReference>
<dbReference type="RefSeq" id="WP_120110088.1">
    <property type="nucleotide sequence ID" value="NZ_QXQB01000002.1"/>
</dbReference>
<dbReference type="AlphaFoldDB" id="A0A3A6PGN8"/>
<dbReference type="Proteomes" id="UP000267798">
    <property type="component" value="Unassembled WGS sequence"/>
</dbReference>
<sequence>MPNHDEIYNKEAERYDQLIASQPKLMEIMNEIKPLAGLDVLDMGAGTGRLAVAIAPSVKSILATDASAAMLKLTGERLRASGMQHWGTAVADHRSLPLEDNCVDLVVSGWSICYLCASGIAEWRENLEQVMSEIGRVLRPGGTAIIFETMGTGCETPQPPEFLLDYYRALEEECGFQHRWLRMDYQFDSVEQAEELTAFFFGKELAERVGRERLTTLPECAGVWWRQFE</sequence>
<dbReference type="InterPro" id="IPR050508">
    <property type="entry name" value="Methyltransf_Superfamily"/>
</dbReference>
<protein>
    <submittedName>
        <fullName evidence="2">Class I SAM-dependent methyltransferase</fullName>
    </submittedName>
</protein>